<reference evidence="5 8" key="2">
    <citation type="submission" date="2020-08" db="EMBL/GenBank/DDBJ databases">
        <title>Genomic Encyclopedia of Type Strains, Phase IV (KMG-IV): sequencing the most valuable type-strain genomes for metagenomic binning, comparative biology and taxonomic classification.</title>
        <authorList>
            <person name="Goeker M."/>
        </authorList>
    </citation>
    <scope>NUCLEOTIDE SEQUENCE [LARGE SCALE GENOMIC DNA]</scope>
    <source>
        <strain evidence="5 8">DSM 100021</strain>
    </source>
</reference>
<dbReference type="STRING" id="887144.BJF91_13500"/>
<dbReference type="RefSeq" id="WP_075614213.1">
    <property type="nucleotide sequence ID" value="NZ_JACIED010000003.1"/>
</dbReference>
<evidence type="ECO:0000259" key="4">
    <source>
        <dbReference type="Pfam" id="PF20866"/>
    </source>
</evidence>
<sequence length="219" mass="23997">MRPERHRFVTLKPCWRDNLRPIPACSAEEHTWERLCEWIDTGGCLVVASAQPDDPPSSLRLGYATPDKQRIGLWVDETAVAALFPEVTLDQAGIVAPASWSATIDAVLAVADRFDIAASVFGSLAWQMQTGETYLHPQSDLDLVLRPAKAVNSDLKWIDALAAVLASHDQPRIDGEVLLPDGCAVPMRELMFGADELLEKRHGGVRLVPRATVLDRLGA</sequence>
<feature type="domain" description="Phosphoribosyl-dephospho-CoA transferase MdcG N-terminal" evidence="4">
    <location>
        <begin position="4"/>
        <end position="84"/>
    </location>
</feature>
<evidence type="ECO:0000256" key="2">
    <source>
        <dbReference type="ARBA" id="ARBA00022695"/>
    </source>
</evidence>
<keyword evidence="7" id="KW-1185">Reference proteome</keyword>
<evidence type="ECO:0000256" key="1">
    <source>
        <dbReference type="ARBA" id="ARBA00022679"/>
    </source>
</evidence>
<keyword evidence="2 5" id="KW-0548">Nucleotidyltransferase</keyword>
<dbReference type="InterPro" id="IPR048903">
    <property type="entry name" value="MdcG_N"/>
</dbReference>
<comment type="caution">
    <text evidence="6">The sequence shown here is derived from an EMBL/GenBank/DDBJ whole genome shotgun (WGS) entry which is preliminary data.</text>
</comment>
<dbReference type="Pfam" id="PF10620">
    <property type="entry name" value="MdcG"/>
    <property type="match status" value="1"/>
</dbReference>
<dbReference type="EMBL" id="JACIED010000003">
    <property type="protein sequence ID" value="MBB4008522.1"/>
    <property type="molecule type" value="Genomic_DNA"/>
</dbReference>
<organism evidence="6 7">
    <name type="scientific">Allorhizobium taibaishanense</name>
    <dbReference type="NCBI Taxonomy" id="887144"/>
    <lineage>
        <taxon>Bacteria</taxon>
        <taxon>Pseudomonadati</taxon>
        <taxon>Pseudomonadota</taxon>
        <taxon>Alphaproteobacteria</taxon>
        <taxon>Hyphomicrobiales</taxon>
        <taxon>Rhizobiaceae</taxon>
        <taxon>Rhizobium/Agrobacterium group</taxon>
        <taxon>Allorhizobium</taxon>
    </lineage>
</organism>
<dbReference type="AlphaFoldDB" id="A0A1Q9A6W8"/>
<dbReference type="OrthoDB" id="5498803at2"/>
<dbReference type="NCBIfam" id="TIGR03135">
    <property type="entry name" value="malonate_mdcG"/>
    <property type="match status" value="1"/>
</dbReference>
<evidence type="ECO:0000259" key="3">
    <source>
        <dbReference type="Pfam" id="PF10620"/>
    </source>
</evidence>
<dbReference type="InterPro" id="IPR017557">
    <property type="entry name" value="Holo-ACP_synthase"/>
</dbReference>
<gene>
    <name evidence="6" type="ORF">BJF91_13500</name>
    <name evidence="5" type="ORF">GGQ71_002802</name>
</gene>
<evidence type="ECO:0000313" key="8">
    <source>
        <dbReference type="Proteomes" id="UP000544107"/>
    </source>
</evidence>
<protein>
    <submittedName>
        <fullName evidence="6">Malonate decarboxylase holo-[acyl-carrier-protein] synthase</fullName>
    </submittedName>
    <submittedName>
        <fullName evidence="5">Phosphoribosyl-dephospho-CoA transferase</fullName>
        <ecNumber evidence="5">2.7.7.66</ecNumber>
    </submittedName>
</protein>
<dbReference type="EC" id="2.7.7.66" evidence="5"/>
<dbReference type="InterPro" id="IPR049180">
    <property type="entry name" value="MdcG_C"/>
</dbReference>
<dbReference type="EMBL" id="MKIN01000021">
    <property type="protein sequence ID" value="OLP50321.1"/>
    <property type="molecule type" value="Genomic_DNA"/>
</dbReference>
<dbReference type="Proteomes" id="UP000185598">
    <property type="component" value="Unassembled WGS sequence"/>
</dbReference>
<proteinExistence type="predicted"/>
<feature type="domain" description="Phosphoribosyl-dephospho-CoA transferase MdcG C-terminal" evidence="3">
    <location>
        <begin position="94"/>
        <end position="210"/>
    </location>
</feature>
<accession>A0A1Q9A6W8</accession>
<name>A0A1Q9A6W8_9HYPH</name>
<evidence type="ECO:0000313" key="6">
    <source>
        <dbReference type="EMBL" id="OLP50321.1"/>
    </source>
</evidence>
<dbReference type="GO" id="GO:0016779">
    <property type="term" value="F:nucleotidyltransferase activity"/>
    <property type="evidence" value="ECO:0007669"/>
    <property type="project" value="UniProtKB-KW"/>
</dbReference>
<evidence type="ECO:0000313" key="5">
    <source>
        <dbReference type="EMBL" id="MBB4008522.1"/>
    </source>
</evidence>
<keyword evidence="1 5" id="KW-0808">Transferase</keyword>
<dbReference type="Pfam" id="PF20866">
    <property type="entry name" value="MdcG_N"/>
    <property type="match status" value="1"/>
</dbReference>
<reference evidence="6 7" key="1">
    <citation type="submission" date="2016-09" db="EMBL/GenBank/DDBJ databases">
        <title>Rhizobium oryziradicis sp. nov., isolated from the root of rice.</title>
        <authorList>
            <person name="Zhao J."/>
            <person name="Zhang X."/>
        </authorList>
    </citation>
    <scope>NUCLEOTIDE SEQUENCE [LARGE SCALE GENOMIC DNA]</scope>
    <source>
        <strain evidence="6 7">14971</strain>
    </source>
</reference>
<evidence type="ECO:0000313" key="7">
    <source>
        <dbReference type="Proteomes" id="UP000185598"/>
    </source>
</evidence>
<dbReference type="Proteomes" id="UP000544107">
    <property type="component" value="Unassembled WGS sequence"/>
</dbReference>